<dbReference type="PROSITE" id="PS51257">
    <property type="entry name" value="PROKAR_LIPOPROTEIN"/>
    <property type="match status" value="1"/>
</dbReference>
<protein>
    <submittedName>
        <fullName evidence="4">Class F sortase</fullName>
    </submittedName>
</protein>
<feature type="signal peptide" evidence="3">
    <location>
        <begin position="1"/>
        <end position="21"/>
    </location>
</feature>
<organism evidence="4 5">
    <name type="scientific">Nocardioides zeae</name>
    <dbReference type="NCBI Taxonomy" id="1457234"/>
    <lineage>
        <taxon>Bacteria</taxon>
        <taxon>Bacillati</taxon>
        <taxon>Actinomycetota</taxon>
        <taxon>Actinomycetes</taxon>
        <taxon>Propionibacteriales</taxon>
        <taxon>Nocardioidaceae</taxon>
        <taxon>Nocardioides</taxon>
    </lineage>
</organism>
<dbReference type="NCBIfam" id="NF033748">
    <property type="entry name" value="class_F_sortase"/>
    <property type="match status" value="1"/>
</dbReference>
<feature type="compositionally biased region" description="Low complexity" evidence="2">
    <location>
        <begin position="30"/>
        <end position="60"/>
    </location>
</feature>
<dbReference type="CDD" id="cd05829">
    <property type="entry name" value="Sortase_F"/>
    <property type="match status" value="1"/>
</dbReference>
<accession>A0A6P0HPA9</accession>
<dbReference type="InterPro" id="IPR005754">
    <property type="entry name" value="Sortase"/>
</dbReference>
<feature type="region of interest" description="Disordered" evidence="2">
    <location>
        <begin position="24"/>
        <end position="68"/>
    </location>
</feature>
<gene>
    <name evidence="4" type="ORF">G3T38_17960</name>
</gene>
<dbReference type="AlphaFoldDB" id="A0A6P0HPA9"/>
<sequence>MPERAAPYRSLALVLAALALAGCGGGGGAAPSSAPSSVTSAAPSAAPSSDATTSSVPSSSTEDDARPVRVEIPAIGVDAAPVDLGIGGDGELEVPVDPDDVGWYVGGGRPGERGPTVVVGHVDGVDGPAVFADLATLEVGDTVVVHRADGRAVSYVVERAEAVAQDRFPTELVFGATAGDELRLITCTGPYDRAAGRYTQNHVVFARP</sequence>
<evidence type="ECO:0000256" key="3">
    <source>
        <dbReference type="SAM" id="SignalP"/>
    </source>
</evidence>
<evidence type="ECO:0000256" key="1">
    <source>
        <dbReference type="ARBA" id="ARBA00022801"/>
    </source>
</evidence>
<dbReference type="InterPro" id="IPR042001">
    <property type="entry name" value="Sortase_F"/>
</dbReference>
<dbReference type="SUPFAM" id="SSF63817">
    <property type="entry name" value="Sortase"/>
    <property type="match status" value="1"/>
</dbReference>
<evidence type="ECO:0000313" key="5">
    <source>
        <dbReference type="Proteomes" id="UP000468687"/>
    </source>
</evidence>
<dbReference type="InterPro" id="IPR023365">
    <property type="entry name" value="Sortase_dom-sf"/>
</dbReference>
<feature type="chain" id="PRO_5038952860" evidence="3">
    <location>
        <begin position="22"/>
        <end position="208"/>
    </location>
</feature>
<dbReference type="Proteomes" id="UP000468687">
    <property type="component" value="Unassembled WGS sequence"/>
</dbReference>
<comment type="caution">
    <text evidence="4">The sequence shown here is derived from an EMBL/GenBank/DDBJ whole genome shotgun (WGS) entry which is preliminary data.</text>
</comment>
<dbReference type="Pfam" id="PF04203">
    <property type="entry name" value="Sortase"/>
    <property type="match status" value="1"/>
</dbReference>
<dbReference type="EMBL" id="JAAGXA010000015">
    <property type="protein sequence ID" value="NEN80150.1"/>
    <property type="molecule type" value="Genomic_DNA"/>
</dbReference>
<keyword evidence="1" id="KW-0378">Hydrolase</keyword>
<keyword evidence="5" id="KW-1185">Reference proteome</keyword>
<reference evidence="4 5" key="1">
    <citation type="journal article" date="2014" name="Int. J. Syst. Evol. Microbiol.">
        <title>Nocardioides zeae sp. nov., isolated from the stem of Zea mays.</title>
        <authorList>
            <person name="Glaeser S.P."/>
            <person name="McInroy J.A."/>
            <person name="Busse H.J."/>
            <person name="Kampfer P."/>
        </authorList>
    </citation>
    <scope>NUCLEOTIDE SEQUENCE [LARGE SCALE GENOMIC DNA]</scope>
    <source>
        <strain evidence="4 5">JCM 30728</strain>
    </source>
</reference>
<evidence type="ECO:0000256" key="2">
    <source>
        <dbReference type="SAM" id="MobiDB-lite"/>
    </source>
</evidence>
<proteinExistence type="predicted"/>
<dbReference type="GO" id="GO:0016787">
    <property type="term" value="F:hydrolase activity"/>
    <property type="evidence" value="ECO:0007669"/>
    <property type="project" value="UniProtKB-KW"/>
</dbReference>
<name>A0A6P0HPA9_9ACTN</name>
<dbReference type="RefSeq" id="WP_163773837.1">
    <property type="nucleotide sequence ID" value="NZ_JAAGXA010000015.1"/>
</dbReference>
<dbReference type="Gene3D" id="2.40.260.10">
    <property type="entry name" value="Sortase"/>
    <property type="match status" value="1"/>
</dbReference>
<keyword evidence="3" id="KW-0732">Signal</keyword>
<evidence type="ECO:0000313" key="4">
    <source>
        <dbReference type="EMBL" id="NEN80150.1"/>
    </source>
</evidence>